<accession>A0A833HP68</accession>
<dbReference type="Gene3D" id="1.10.260.40">
    <property type="entry name" value="lambda repressor-like DNA-binding domains"/>
    <property type="match status" value="1"/>
</dbReference>
<dbReference type="SMART" id="SM00028">
    <property type="entry name" value="TPR"/>
    <property type="match status" value="4"/>
</dbReference>
<proteinExistence type="predicted"/>
<feature type="repeat" description="TPR" evidence="1">
    <location>
        <begin position="207"/>
        <end position="240"/>
    </location>
</feature>
<dbReference type="GO" id="GO:0003677">
    <property type="term" value="F:DNA binding"/>
    <property type="evidence" value="ECO:0007669"/>
    <property type="project" value="InterPro"/>
</dbReference>
<dbReference type="InterPro" id="IPR010982">
    <property type="entry name" value="Lambda_DNA-bd_dom_sf"/>
</dbReference>
<dbReference type="SUPFAM" id="SSF47413">
    <property type="entry name" value="lambda repressor-like DNA-binding domains"/>
    <property type="match status" value="1"/>
</dbReference>
<dbReference type="InterPro" id="IPR019734">
    <property type="entry name" value="TPR_rpt"/>
</dbReference>
<keyword evidence="1" id="KW-0802">TPR repeat</keyword>
<dbReference type="Gene3D" id="1.25.40.10">
    <property type="entry name" value="Tetratricopeptide repeat domain"/>
    <property type="match status" value="2"/>
</dbReference>
<keyword evidence="4" id="KW-1185">Reference proteome</keyword>
<dbReference type="PROSITE" id="PS50943">
    <property type="entry name" value="HTH_CROC1"/>
    <property type="match status" value="1"/>
</dbReference>
<feature type="repeat" description="TPR" evidence="1">
    <location>
        <begin position="247"/>
        <end position="280"/>
    </location>
</feature>
<sequence length="420" mass="48376">MQAKGNIAINTHFLNKRIIELALKRSWIAKKLGVDPKTVTRWTTGKVKRVSIERVESLAKILECRVEDIVDKEDIYVLGTDHEKDHAIESIISKDLLLLLSPTGNWELIENIIKSAISPNTNKKDIGKLYNWLSITKWRLGDYETGLIFANKALEVGQELEDKGVYFKGLFNKATIFSMIGKNALALQLFQECLSMKEYFCTSSDVASLYTNLSMVYRDFGNFTEGLKHQKKAIELFSKDNKYYNLSIAYQCLGFIYTEIGAFPKAIEIYDQAIRCAERSSYEKGIMIISLYKLDPLVLSNKLTTINPEVEGTIDVFLKGDYADPFCYEFIARYYRFFSNTQRALEVIHTGISKSNNSPMVQASLWHEAARIALVEKDFEKERLYRENGNELYSKLQLYNRVHKDEIKEYGEVFSHHKTD</sequence>
<dbReference type="PANTHER" id="PTHR10098">
    <property type="entry name" value="RAPSYN-RELATED"/>
    <property type="match status" value="1"/>
</dbReference>
<dbReference type="InterPro" id="IPR011990">
    <property type="entry name" value="TPR-like_helical_dom_sf"/>
</dbReference>
<feature type="domain" description="HTH cro/C1-type" evidence="2">
    <location>
        <begin position="29"/>
        <end position="69"/>
    </location>
</feature>
<dbReference type="OrthoDB" id="1737781at2"/>
<organism evidence="3 4">
    <name type="scientific">Alkaliphilus serpentinus</name>
    <dbReference type="NCBI Taxonomy" id="1482731"/>
    <lineage>
        <taxon>Bacteria</taxon>
        <taxon>Bacillati</taxon>
        <taxon>Bacillota</taxon>
        <taxon>Clostridia</taxon>
        <taxon>Peptostreptococcales</taxon>
        <taxon>Natronincolaceae</taxon>
        <taxon>Alkaliphilus</taxon>
    </lineage>
</organism>
<comment type="caution">
    <text evidence="3">The sequence shown here is derived from an EMBL/GenBank/DDBJ whole genome shotgun (WGS) entry which is preliminary data.</text>
</comment>
<dbReference type="Pfam" id="PF13424">
    <property type="entry name" value="TPR_12"/>
    <property type="match status" value="2"/>
</dbReference>
<evidence type="ECO:0000256" key="1">
    <source>
        <dbReference type="PROSITE-ProRule" id="PRU00339"/>
    </source>
</evidence>
<protein>
    <submittedName>
        <fullName evidence="3">Tetratricopeptide repeat protein</fullName>
    </submittedName>
</protein>
<dbReference type="Pfam" id="PF13443">
    <property type="entry name" value="HTH_26"/>
    <property type="match status" value="1"/>
</dbReference>
<dbReference type="InterPro" id="IPR001387">
    <property type="entry name" value="Cro/C1-type_HTH"/>
</dbReference>
<evidence type="ECO:0000313" key="4">
    <source>
        <dbReference type="Proteomes" id="UP000465601"/>
    </source>
</evidence>
<dbReference type="SUPFAM" id="SSF48452">
    <property type="entry name" value="TPR-like"/>
    <property type="match status" value="2"/>
</dbReference>
<gene>
    <name evidence="3" type="ORF">F8153_06535</name>
</gene>
<dbReference type="Proteomes" id="UP000465601">
    <property type="component" value="Unassembled WGS sequence"/>
</dbReference>
<dbReference type="PROSITE" id="PS50005">
    <property type="entry name" value="TPR"/>
    <property type="match status" value="2"/>
</dbReference>
<dbReference type="RefSeq" id="WP_151865576.1">
    <property type="nucleotide sequence ID" value="NZ_WBZB01000017.1"/>
</dbReference>
<evidence type="ECO:0000313" key="3">
    <source>
        <dbReference type="EMBL" id="KAB3530504.1"/>
    </source>
</evidence>
<reference evidence="3 4" key="1">
    <citation type="submission" date="2019-10" db="EMBL/GenBank/DDBJ databases">
        <title>Alkaliphilus serpentinus sp. nov. and Alkaliphilus pronyensis sp. nov., two novel anaerobic alkaliphilic species isolated from the serpentinized-hosted hydrothermal field of the Prony Bay (New Caledonia).</title>
        <authorList>
            <person name="Postec A."/>
        </authorList>
    </citation>
    <scope>NUCLEOTIDE SEQUENCE [LARGE SCALE GENOMIC DNA]</scope>
    <source>
        <strain evidence="3 4">LacT</strain>
    </source>
</reference>
<dbReference type="SMART" id="SM00530">
    <property type="entry name" value="HTH_XRE"/>
    <property type="match status" value="1"/>
</dbReference>
<name>A0A833HP68_9FIRM</name>
<dbReference type="EMBL" id="WBZB01000017">
    <property type="protein sequence ID" value="KAB3530504.1"/>
    <property type="molecule type" value="Genomic_DNA"/>
</dbReference>
<dbReference type="AlphaFoldDB" id="A0A833HP68"/>
<dbReference type="CDD" id="cd00093">
    <property type="entry name" value="HTH_XRE"/>
    <property type="match status" value="1"/>
</dbReference>
<evidence type="ECO:0000259" key="2">
    <source>
        <dbReference type="PROSITE" id="PS50943"/>
    </source>
</evidence>